<evidence type="ECO:0000313" key="4">
    <source>
        <dbReference type="Proteomes" id="UP001370490"/>
    </source>
</evidence>
<dbReference type="GO" id="GO:0005634">
    <property type="term" value="C:nucleus"/>
    <property type="evidence" value="ECO:0007669"/>
    <property type="project" value="InterPro"/>
</dbReference>
<reference evidence="3 4" key="1">
    <citation type="submission" date="2023-12" db="EMBL/GenBank/DDBJ databases">
        <title>A high-quality genome assembly for Dillenia turbinata (Dilleniales).</title>
        <authorList>
            <person name="Chanderbali A."/>
        </authorList>
    </citation>
    <scope>NUCLEOTIDE SEQUENCE [LARGE SCALE GENOMIC DNA]</scope>
    <source>
        <strain evidence="3">LSX21</strain>
        <tissue evidence="3">Leaf</tissue>
    </source>
</reference>
<name>A0AAN8ZR99_9MAGN</name>
<feature type="region of interest" description="Disordered" evidence="2">
    <location>
        <begin position="1"/>
        <end position="50"/>
    </location>
</feature>
<dbReference type="GO" id="GO:0016567">
    <property type="term" value="P:protein ubiquitination"/>
    <property type="evidence" value="ECO:0007669"/>
    <property type="project" value="InterPro"/>
</dbReference>
<dbReference type="PANTHER" id="PTHR16047">
    <property type="entry name" value="RFWD3 PROTEIN"/>
    <property type="match status" value="1"/>
</dbReference>
<organism evidence="3 4">
    <name type="scientific">Dillenia turbinata</name>
    <dbReference type="NCBI Taxonomy" id="194707"/>
    <lineage>
        <taxon>Eukaryota</taxon>
        <taxon>Viridiplantae</taxon>
        <taxon>Streptophyta</taxon>
        <taxon>Embryophyta</taxon>
        <taxon>Tracheophyta</taxon>
        <taxon>Spermatophyta</taxon>
        <taxon>Magnoliopsida</taxon>
        <taxon>eudicotyledons</taxon>
        <taxon>Gunneridae</taxon>
        <taxon>Pentapetalae</taxon>
        <taxon>Dilleniales</taxon>
        <taxon>Dilleniaceae</taxon>
        <taxon>Dillenia</taxon>
    </lineage>
</organism>
<dbReference type="Proteomes" id="UP001370490">
    <property type="component" value="Unassembled WGS sequence"/>
</dbReference>
<feature type="coiled-coil region" evidence="1">
    <location>
        <begin position="225"/>
        <end position="269"/>
    </location>
</feature>
<evidence type="ECO:0000256" key="1">
    <source>
        <dbReference type="SAM" id="Coils"/>
    </source>
</evidence>
<protein>
    <submittedName>
        <fullName evidence="3">Uncharacterized protein</fullName>
    </submittedName>
</protein>
<evidence type="ECO:0000313" key="3">
    <source>
        <dbReference type="EMBL" id="KAK6943878.1"/>
    </source>
</evidence>
<dbReference type="GO" id="GO:0036297">
    <property type="term" value="P:interstrand cross-link repair"/>
    <property type="evidence" value="ECO:0007669"/>
    <property type="project" value="InterPro"/>
</dbReference>
<feature type="compositionally biased region" description="Low complexity" evidence="2">
    <location>
        <begin position="1"/>
        <end position="13"/>
    </location>
</feature>
<proteinExistence type="predicted"/>
<comment type="caution">
    <text evidence="3">The sequence shown here is derived from an EMBL/GenBank/DDBJ whole genome shotgun (WGS) entry which is preliminary data.</text>
</comment>
<dbReference type="GO" id="GO:0004842">
    <property type="term" value="F:ubiquitin-protein transferase activity"/>
    <property type="evidence" value="ECO:0007669"/>
    <property type="project" value="InterPro"/>
</dbReference>
<dbReference type="EMBL" id="JBAMMX010000003">
    <property type="protein sequence ID" value="KAK6943878.1"/>
    <property type="molecule type" value="Genomic_DNA"/>
</dbReference>
<keyword evidence="1" id="KW-0175">Coiled coil</keyword>
<dbReference type="PANTHER" id="PTHR16047:SF7">
    <property type="entry name" value="E3 UBIQUITIN-PROTEIN LIGASE RFWD3"/>
    <property type="match status" value="1"/>
</dbReference>
<evidence type="ECO:0000256" key="2">
    <source>
        <dbReference type="SAM" id="MobiDB-lite"/>
    </source>
</evidence>
<dbReference type="AlphaFoldDB" id="A0AAN8ZR99"/>
<accession>A0AAN8ZR99</accession>
<sequence length="281" mass="31691">MPGRESSTSLSQPTSPPRRRPTSEASNSERPRRRQRLSPVPDEDEMDPQYAAFLQMISEDPSFFDGEGRSETNCDDQKKCDGDGDGELNGCQDIEGSICPICFQAWTSSGDHCVCLSSTLNLNDSCLLFSRTYNGIFMVTSPDYIMVFSKSYCHGKESYSPRNFFIRSAAVFLVVTYMECLASRDGFDNVEEVKERYGMLCPQCNRKCSLKGVRRLYTSSIIVVNDDLQKRLQCLEDRFALLEKKVEALQDLQDKFEALESKMEVVEEKISTLVTSSPALS</sequence>
<gene>
    <name evidence="3" type="ORF">RJ641_024980</name>
</gene>
<keyword evidence="4" id="KW-1185">Reference proteome</keyword>
<dbReference type="InterPro" id="IPR037381">
    <property type="entry name" value="RFWD3"/>
</dbReference>